<dbReference type="InterPro" id="IPR007815">
    <property type="entry name" value="Emycin_Estase"/>
</dbReference>
<gene>
    <name evidence="2" type="ORF">SAMN04488069_103359</name>
</gene>
<dbReference type="OrthoDB" id="9810066at2"/>
<dbReference type="PANTHER" id="PTHR31299:SF0">
    <property type="entry name" value="ESTERASE, PUTATIVE (AFU_ORTHOLOGUE AFUA_1G05850)-RELATED"/>
    <property type="match status" value="1"/>
</dbReference>
<feature type="signal peptide" evidence="1">
    <location>
        <begin position="1"/>
        <end position="21"/>
    </location>
</feature>
<sequence>MSYRKILPLLVLLCPLSQTYAQPTPDRLAYIRENAVVVSNVEPANEDYTDLAPLQQSLKDMVVVGLGEQSHHDGNTFKAKTRLIKFLHQEMGFSVIAFESGFYDCYKAWQEIKKGEKAIDAARKSIYPFWISTETEELFAYIDKQKNTDNPLILAGVDCEFSGTYSERNLLPDIREYLQKIDSGIARDTARWRVFSASLTHVIAVSDYLTKPKEADTLILNPALKNILLEIKEETQSSVAAMQEHLFWEQFCRSTLAELSKRFTKEQVRDRQMGENLAYLQQKLYPDRKVIVWAASSHLTYNGAAIEHEFYQKNLRLGDYIKRAYGDKYYNIGFVGYEGKIAKLFFFYLVNIKKHQINSI</sequence>
<keyword evidence="3" id="KW-1185">Reference proteome</keyword>
<evidence type="ECO:0000313" key="3">
    <source>
        <dbReference type="Proteomes" id="UP000199249"/>
    </source>
</evidence>
<dbReference type="STRING" id="651662.SAMN04488069_103359"/>
<dbReference type="Pfam" id="PF05139">
    <property type="entry name" value="Erythro_esteras"/>
    <property type="match status" value="1"/>
</dbReference>
<evidence type="ECO:0000256" key="1">
    <source>
        <dbReference type="SAM" id="SignalP"/>
    </source>
</evidence>
<feature type="chain" id="PRO_5011501817" evidence="1">
    <location>
        <begin position="22"/>
        <end position="360"/>
    </location>
</feature>
<dbReference type="InterPro" id="IPR052036">
    <property type="entry name" value="Hydrolase/PRTase-associated"/>
</dbReference>
<dbReference type="EMBL" id="FNOV01000003">
    <property type="protein sequence ID" value="SDX83767.1"/>
    <property type="molecule type" value="Genomic_DNA"/>
</dbReference>
<dbReference type="PANTHER" id="PTHR31299">
    <property type="entry name" value="ESTERASE, PUTATIVE (AFU_ORTHOLOGUE AFUA_1G05850)-RELATED"/>
    <property type="match status" value="1"/>
</dbReference>
<keyword evidence="1" id="KW-0732">Signal</keyword>
<dbReference type="AlphaFoldDB" id="A0A1H3EYY5"/>
<dbReference type="SUPFAM" id="SSF159501">
    <property type="entry name" value="EreA/ChaN-like"/>
    <property type="match status" value="1"/>
</dbReference>
<name>A0A1H3EYY5_9BACT</name>
<accession>A0A1H3EYY5</accession>
<dbReference type="GO" id="GO:0046677">
    <property type="term" value="P:response to antibiotic"/>
    <property type="evidence" value="ECO:0007669"/>
    <property type="project" value="InterPro"/>
</dbReference>
<dbReference type="CDD" id="cd14728">
    <property type="entry name" value="Ere-like"/>
    <property type="match status" value="1"/>
</dbReference>
<dbReference type="Proteomes" id="UP000199249">
    <property type="component" value="Unassembled WGS sequence"/>
</dbReference>
<dbReference type="Gene3D" id="3.40.1660.10">
    <property type="entry name" value="EreA-like (biosynthetic domain)"/>
    <property type="match status" value="2"/>
</dbReference>
<dbReference type="RefSeq" id="WP_092738662.1">
    <property type="nucleotide sequence ID" value="NZ_FNOV01000003.1"/>
</dbReference>
<proteinExistence type="predicted"/>
<organism evidence="2 3">
    <name type="scientific">Hymenobacter psychrophilus</name>
    <dbReference type="NCBI Taxonomy" id="651662"/>
    <lineage>
        <taxon>Bacteria</taxon>
        <taxon>Pseudomonadati</taxon>
        <taxon>Bacteroidota</taxon>
        <taxon>Cytophagia</taxon>
        <taxon>Cytophagales</taxon>
        <taxon>Hymenobacteraceae</taxon>
        <taxon>Hymenobacter</taxon>
    </lineage>
</organism>
<evidence type="ECO:0000313" key="2">
    <source>
        <dbReference type="EMBL" id="SDX83767.1"/>
    </source>
</evidence>
<reference evidence="3" key="1">
    <citation type="submission" date="2016-10" db="EMBL/GenBank/DDBJ databases">
        <authorList>
            <person name="Varghese N."/>
            <person name="Submissions S."/>
        </authorList>
    </citation>
    <scope>NUCLEOTIDE SEQUENCE [LARGE SCALE GENOMIC DNA]</scope>
    <source>
        <strain evidence="3">CGMCC 1.8975</strain>
    </source>
</reference>
<protein>
    <submittedName>
        <fullName evidence="2">Erythromycin esterase</fullName>
    </submittedName>
</protein>